<keyword evidence="3" id="KW-1185">Reference proteome</keyword>
<gene>
    <name evidence="2" type="ORF">GCM10009560_15820</name>
</gene>
<comment type="caution">
    <text evidence="2">The sequence shown here is derived from an EMBL/GenBank/DDBJ whole genome shotgun (WGS) entry which is preliminary data.</text>
</comment>
<evidence type="ECO:0000313" key="3">
    <source>
        <dbReference type="Proteomes" id="UP001501578"/>
    </source>
</evidence>
<reference evidence="3" key="1">
    <citation type="journal article" date="2019" name="Int. J. Syst. Evol. Microbiol.">
        <title>The Global Catalogue of Microorganisms (GCM) 10K type strain sequencing project: providing services to taxonomists for standard genome sequencing and annotation.</title>
        <authorList>
            <consortium name="The Broad Institute Genomics Platform"/>
            <consortium name="The Broad Institute Genome Sequencing Center for Infectious Disease"/>
            <person name="Wu L."/>
            <person name="Ma J."/>
        </authorList>
    </citation>
    <scope>NUCLEOTIDE SEQUENCE [LARGE SCALE GENOMIC DNA]</scope>
    <source>
        <strain evidence="3">JCM 11136</strain>
    </source>
</reference>
<dbReference type="RefSeq" id="WP_343949054.1">
    <property type="nucleotide sequence ID" value="NZ_BAAAHQ010000007.1"/>
</dbReference>
<evidence type="ECO:0000256" key="1">
    <source>
        <dbReference type="SAM" id="MobiDB-lite"/>
    </source>
</evidence>
<protein>
    <submittedName>
        <fullName evidence="2">Uncharacterized protein</fullName>
    </submittedName>
</protein>
<evidence type="ECO:0000313" key="2">
    <source>
        <dbReference type="EMBL" id="GAA0918687.1"/>
    </source>
</evidence>
<accession>A0ABP3ZE80</accession>
<dbReference type="EMBL" id="BAAAHQ010000007">
    <property type="protein sequence ID" value="GAA0918687.1"/>
    <property type="molecule type" value="Genomic_DNA"/>
</dbReference>
<proteinExistence type="predicted"/>
<sequence length="127" mass="13788">MSSYTIANEPGAPEGRTTEVGWDAPLSTYFLSAFEPGDDPDGDDTEVFWYGCTPAEVPTVDALDALLAKHNLVVTAPIASALVQDREREGRRFSTRPTAALIADLVRPIVDDAQQARIDAELTRRPS</sequence>
<dbReference type="Proteomes" id="UP001501578">
    <property type="component" value="Unassembled WGS sequence"/>
</dbReference>
<name>A0ABP3ZE80_9ACTN</name>
<organism evidence="2 3">
    <name type="scientific">Nonomuraea longicatena</name>
    <dbReference type="NCBI Taxonomy" id="83682"/>
    <lineage>
        <taxon>Bacteria</taxon>
        <taxon>Bacillati</taxon>
        <taxon>Actinomycetota</taxon>
        <taxon>Actinomycetes</taxon>
        <taxon>Streptosporangiales</taxon>
        <taxon>Streptosporangiaceae</taxon>
        <taxon>Nonomuraea</taxon>
    </lineage>
</organism>
<feature type="region of interest" description="Disordered" evidence="1">
    <location>
        <begin position="1"/>
        <end position="20"/>
    </location>
</feature>